<feature type="repeat" description="TPR" evidence="2">
    <location>
        <begin position="218"/>
        <end position="251"/>
    </location>
</feature>
<dbReference type="Proteomes" id="UP000030652">
    <property type="component" value="Unassembled WGS sequence"/>
</dbReference>
<feature type="domain" description="Glycosyltransferase 2-like" evidence="3">
    <location>
        <begin position="7"/>
        <end position="105"/>
    </location>
</feature>
<dbReference type="Pfam" id="PF14559">
    <property type="entry name" value="TPR_19"/>
    <property type="match status" value="1"/>
</dbReference>
<organism evidence="4 5">
    <name type="scientific">Candidatus Scalindua brodae</name>
    <dbReference type="NCBI Taxonomy" id="237368"/>
    <lineage>
        <taxon>Bacteria</taxon>
        <taxon>Pseudomonadati</taxon>
        <taxon>Planctomycetota</taxon>
        <taxon>Candidatus Brocadiia</taxon>
        <taxon>Candidatus Brocadiales</taxon>
        <taxon>Candidatus Scalinduaceae</taxon>
        <taxon>Candidatus Scalindua</taxon>
    </lineage>
</organism>
<keyword evidence="4" id="KW-0808">Transferase</keyword>
<dbReference type="Pfam" id="PF00535">
    <property type="entry name" value="Glycos_transf_2"/>
    <property type="match status" value="1"/>
</dbReference>
<evidence type="ECO:0000259" key="3">
    <source>
        <dbReference type="Pfam" id="PF00535"/>
    </source>
</evidence>
<feature type="repeat" description="TPR" evidence="2">
    <location>
        <begin position="321"/>
        <end position="354"/>
    </location>
</feature>
<protein>
    <submittedName>
        <fullName evidence="4">Glycosyltransferase fused to TPR-repeat domain protein</fullName>
    </submittedName>
</protein>
<sequence length="495" mass="56698">MKKNRLSLCMIVKNEEANLNSCLESVLTLVDEIIVVDTGSTDRTKEIAQSHGAITHAFPWNNDFSSARNESLKYATGEWILVLDGDEALDVNDHSRIRQLIVAKNVDAYRLVQRTYLKQSTCADWISLEKKTELARGCHGYITSHLVRLFRNNRQIRFKGRVHEQVEIDLLSRKKRIVTTDIPIHHYGNILGPESLKKKQELYLQIGYDKLKDQPFDDNTLCELGVVHLELGQAEEAEKVLRRAYEISPKNIRAAFNFAIALYRLNRMQEAGEIYERIIKMDPTYTGAYNNLSQILERQSGTFDRRRHLFVEAIHHNPRRHTLRYNYGINLERENLFDEAEEQYMEALDIDPDFELARKRLEILRGQEPVENSVQSLNALVAALEKDPDNCELHYECGKTLEKLGQIDLAIERFQDALALSPGHSGTLFQLASMARNQGLIDECIGLYKELLAVMPEHSQAHFNLACAMAEKGEIEKALYSVVIALNIIPLNLIL</sequence>
<accession>A0A0B0EDS6</accession>
<dbReference type="AlphaFoldDB" id="A0A0B0EDS6"/>
<reference evidence="4 5" key="1">
    <citation type="submission" date="2014-10" db="EMBL/GenBank/DDBJ databases">
        <title>Draft genome of anammox bacterium scalindua brodae, obtained using differential coverage binning of sequence data from two enrichment reactors.</title>
        <authorList>
            <person name="Speth D.R."/>
            <person name="Russ L."/>
            <person name="Kartal B."/>
            <person name="Op den Camp H.J."/>
            <person name="Dutilh B.E."/>
            <person name="Jetten M.S."/>
        </authorList>
    </citation>
    <scope>NUCLEOTIDE SEQUENCE [LARGE SCALE GENOMIC DNA]</scope>
    <source>
        <strain evidence="4">RU1</strain>
    </source>
</reference>
<comment type="caution">
    <text evidence="4">The sequence shown here is derived from an EMBL/GenBank/DDBJ whole genome shotgun (WGS) entry which is preliminary data.</text>
</comment>
<comment type="similarity">
    <text evidence="1">Belongs to the glycosyltransferase 2 family. WaaE/KdtX subfamily.</text>
</comment>
<dbReference type="SUPFAM" id="SSF48452">
    <property type="entry name" value="TPR-like"/>
    <property type="match status" value="1"/>
</dbReference>
<dbReference type="eggNOG" id="COG0463">
    <property type="taxonomic scope" value="Bacteria"/>
</dbReference>
<proteinExistence type="inferred from homology"/>
<keyword evidence="2" id="KW-0802">TPR repeat</keyword>
<dbReference type="Gene3D" id="1.25.40.10">
    <property type="entry name" value="Tetratricopeptide repeat domain"/>
    <property type="match status" value="3"/>
</dbReference>
<evidence type="ECO:0000313" key="5">
    <source>
        <dbReference type="Proteomes" id="UP000030652"/>
    </source>
</evidence>
<dbReference type="GO" id="GO:0016740">
    <property type="term" value="F:transferase activity"/>
    <property type="evidence" value="ECO:0007669"/>
    <property type="project" value="UniProtKB-KW"/>
</dbReference>
<dbReference type="Gene3D" id="3.90.550.10">
    <property type="entry name" value="Spore Coat Polysaccharide Biosynthesis Protein SpsA, Chain A"/>
    <property type="match status" value="1"/>
</dbReference>
<evidence type="ECO:0000313" key="4">
    <source>
        <dbReference type="EMBL" id="KHE90799.1"/>
    </source>
</evidence>
<dbReference type="InterPro" id="IPR001173">
    <property type="entry name" value="Glyco_trans_2-like"/>
</dbReference>
<dbReference type="PROSITE" id="PS50005">
    <property type="entry name" value="TPR"/>
    <property type="match status" value="4"/>
</dbReference>
<gene>
    <name evidence="4" type="primary">waaE_3</name>
    <name evidence="4" type="ORF">SCABRO_03463</name>
</gene>
<dbReference type="InterPro" id="IPR011990">
    <property type="entry name" value="TPR-like_helical_dom_sf"/>
</dbReference>
<evidence type="ECO:0000256" key="1">
    <source>
        <dbReference type="ARBA" id="ARBA00038494"/>
    </source>
</evidence>
<dbReference type="InterPro" id="IPR029044">
    <property type="entry name" value="Nucleotide-diphossugar_trans"/>
</dbReference>
<dbReference type="CDD" id="cd02511">
    <property type="entry name" value="Beta4Glucosyltransferase"/>
    <property type="match status" value="1"/>
</dbReference>
<evidence type="ECO:0000256" key="2">
    <source>
        <dbReference type="PROSITE-ProRule" id="PRU00339"/>
    </source>
</evidence>
<dbReference type="eggNOG" id="COG0457">
    <property type="taxonomic scope" value="Bacteria"/>
</dbReference>
<dbReference type="SMART" id="SM00028">
    <property type="entry name" value="TPR"/>
    <property type="match status" value="6"/>
</dbReference>
<dbReference type="PANTHER" id="PTHR43630:SF2">
    <property type="entry name" value="GLYCOSYLTRANSFERASE"/>
    <property type="match status" value="1"/>
</dbReference>
<name>A0A0B0EDS6_9BACT</name>
<dbReference type="EMBL" id="JRYO01000239">
    <property type="protein sequence ID" value="KHE90799.1"/>
    <property type="molecule type" value="Genomic_DNA"/>
</dbReference>
<dbReference type="PANTHER" id="PTHR43630">
    <property type="entry name" value="POLY-BETA-1,6-N-ACETYL-D-GLUCOSAMINE SYNTHASE"/>
    <property type="match status" value="1"/>
</dbReference>
<feature type="repeat" description="TPR" evidence="2">
    <location>
        <begin position="391"/>
        <end position="424"/>
    </location>
</feature>
<feature type="repeat" description="TPR" evidence="2">
    <location>
        <begin position="252"/>
        <end position="285"/>
    </location>
</feature>
<dbReference type="SUPFAM" id="SSF53448">
    <property type="entry name" value="Nucleotide-diphospho-sugar transferases"/>
    <property type="match status" value="1"/>
</dbReference>
<dbReference type="InterPro" id="IPR019734">
    <property type="entry name" value="TPR_rpt"/>
</dbReference>
<dbReference type="Pfam" id="PF13432">
    <property type="entry name" value="TPR_16"/>
    <property type="match status" value="2"/>
</dbReference>